<name>A0A2P6V1P0_9CHLO</name>
<dbReference type="AlphaFoldDB" id="A0A2P6V1P0"/>
<organism evidence="2 3">
    <name type="scientific">Micractinium conductrix</name>
    <dbReference type="NCBI Taxonomy" id="554055"/>
    <lineage>
        <taxon>Eukaryota</taxon>
        <taxon>Viridiplantae</taxon>
        <taxon>Chlorophyta</taxon>
        <taxon>core chlorophytes</taxon>
        <taxon>Trebouxiophyceae</taxon>
        <taxon>Chlorellales</taxon>
        <taxon>Chlorellaceae</taxon>
        <taxon>Chlorella clade</taxon>
        <taxon>Micractinium</taxon>
    </lineage>
</organism>
<evidence type="ECO:0000313" key="2">
    <source>
        <dbReference type="EMBL" id="PSC68012.1"/>
    </source>
</evidence>
<proteinExistence type="predicted"/>
<protein>
    <submittedName>
        <fullName evidence="2">Uncharacterized protein</fullName>
    </submittedName>
</protein>
<evidence type="ECO:0000313" key="3">
    <source>
        <dbReference type="Proteomes" id="UP000239649"/>
    </source>
</evidence>
<comment type="caution">
    <text evidence="2">The sequence shown here is derived from an EMBL/GenBank/DDBJ whole genome shotgun (WGS) entry which is preliminary data.</text>
</comment>
<keyword evidence="1" id="KW-0175">Coiled coil</keyword>
<accession>A0A2P6V1P0</accession>
<evidence type="ECO:0000256" key="1">
    <source>
        <dbReference type="SAM" id="Coils"/>
    </source>
</evidence>
<reference evidence="2 3" key="1">
    <citation type="journal article" date="2018" name="Plant J.">
        <title>Genome sequences of Chlorella sorokiniana UTEX 1602 and Micractinium conductrix SAG 241.80: implications to maltose excretion by a green alga.</title>
        <authorList>
            <person name="Arriola M.B."/>
            <person name="Velmurugan N."/>
            <person name="Zhang Y."/>
            <person name="Plunkett M.H."/>
            <person name="Hondzo H."/>
            <person name="Barney B.M."/>
        </authorList>
    </citation>
    <scope>NUCLEOTIDE SEQUENCE [LARGE SCALE GENOMIC DNA]</scope>
    <source>
        <strain evidence="2 3">SAG 241.80</strain>
    </source>
</reference>
<dbReference type="OrthoDB" id="512239at2759"/>
<gene>
    <name evidence="2" type="ORF">C2E20_8356</name>
</gene>
<feature type="coiled-coil region" evidence="1">
    <location>
        <begin position="205"/>
        <end position="260"/>
    </location>
</feature>
<sequence>METTGGLTKRLAFDELGAVDLAGPEPEALIQALRHPTVEGFSRALELLQGTARARFAAVQETAVEASDAVGEADLRRLKRQFSSLKNTFLHFEVKNEFLAELLDGRPHGDEGELLQHFEAEVEASVAHLRQLKAANEEAQGAITQVVGQIAAAHDAFERQRAALTGELARLAAEVGAHEAGAEAHATALPELPEGPGEAECHDALAASAAEARQLEAAIAAAQAEAEELGAAIAAEREEAEALRAQLGDLEGQNAAAGERVESNARFLSTAQWCDEVAGTITQLGGLSLLHVQPDALHLKLVTAYPTAAVRGADPGPCATADHELSLQLLPGAGNTVYGVTLEPADVEVADIAEAAREGRRPADFVVREVTARLGALLHRRALVEEAAAQFDLASSSTDAGIVRARLGSGVEAEARLVGGWPAGPDVVHITQVSGAADAVKAAKAEALRFEGRGLLAALEAVQRELA</sequence>
<dbReference type="Proteomes" id="UP000239649">
    <property type="component" value="Unassembled WGS sequence"/>
</dbReference>
<keyword evidence="3" id="KW-1185">Reference proteome</keyword>
<dbReference type="STRING" id="554055.A0A2P6V1P0"/>
<dbReference type="EMBL" id="LHPF02000043">
    <property type="protein sequence ID" value="PSC68012.1"/>
    <property type="molecule type" value="Genomic_DNA"/>
</dbReference>